<organism evidence="1 2">
    <name type="scientific">Phytopseudomonas punonensis</name>
    <dbReference type="NCBI Taxonomy" id="1220495"/>
    <lineage>
        <taxon>Bacteria</taxon>
        <taxon>Pseudomonadati</taxon>
        <taxon>Pseudomonadota</taxon>
        <taxon>Gammaproteobacteria</taxon>
        <taxon>Pseudomonadales</taxon>
        <taxon>Pseudomonadaceae</taxon>
        <taxon>Phytopseudomonas</taxon>
    </lineage>
</organism>
<sequence length="64" mass="6916">MLWAERSVRTVMGIIQSGTDAPWFRSALPRLQGIHTEGRCGPFLINQASSTITAAIPVSTMKGT</sequence>
<name>A0A1M7N5F7_9GAMM</name>
<reference evidence="2" key="1">
    <citation type="submission" date="2016-11" db="EMBL/GenBank/DDBJ databases">
        <authorList>
            <person name="Varghese N."/>
            <person name="Submissions S."/>
        </authorList>
    </citation>
    <scope>NUCLEOTIDE SEQUENCE [LARGE SCALE GENOMIC DNA]</scope>
    <source>
        <strain evidence="2">CECT 8089</strain>
    </source>
</reference>
<gene>
    <name evidence="1" type="ORF">SAMN05216288_0179</name>
</gene>
<dbReference type="AlphaFoldDB" id="A0A1M7N5F7"/>
<dbReference type="Proteomes" id="UP000184305">
    <property type="component" value="Unassembled WGS sequence"/>
</dbReference>
<accession>A0A1M7N5F7</accession>
<proteinExistence type="predicted"/>
<evidence type="ECO:0000313" key="2">
    <source>
        <dbReference type="Proteomes" id="UP000184305"/>
    </source>
</evidence>
<evidence type="ECO:0000313" key="1">
    <source>
        <dbReference type="EMBL" id="SHM98668.1"/>
    </source>
</evidence>
<keyword evidence="2" id="KW-1185">Reference proteome</keyword>
<protein>
    <submittedName>
        <fullName evidence="1">Uncharacterized protein</fullName>
    </submittedName>
</protein>
<dbReference type="EMBL" id="FRBQ01000011">
    <property type="protein sequence ID" value="SHM98668.1"/>
    <property type="molecule type" value="Genomic_DNA"/>
</dbReference>